<dbReference type="SUPFAM" id="SSF90123">
    <property type="entry name" value="ABC transporter transmembrane region"/>
    <property type="match status" value="1"/>
</dbReference>
<dbReference type="FunFam" id="3.40.50.300:FF:000218">
    <property type="entry name" value="Multidrug ABC transporter ATP-binding protein"/>
    <property type="match status" value="1"/>
</dbReference>
<sequence>MPNTPYRFFVHIIGKHKGWATLAVLAVVVAAGASAASSYFFKLIIDAVESSDLEAALMWGLLYPFYILITQLVYRISGYAGAHLTNDSNRTATNVLMSYILKHSHSYFIDRFAGSISNKIKNVTSAFDEMIPDILWAHLNAVVAFLVTFGLILSVDLQSGLIFVGLILLLLAVNQRFSKTKALVAKENAAAGSLLQGYLVDALSNIHTIRQYVRRDFEFTEVQKLTQNKFEKGVRNWLYTEKLLTVNSLILFVFATMMFWRLVTQWGEGVVSTGEFVLVLALMSNITGTLLFIGRAFNATARTAGELREGLDDILVPYEIVDVKGAKPLVAEGGQIEWSDVTFKFGELAVFENFNLTIKPKQKLGLVGSSGAGKSTFVSLLLRQHDILAGQITIDGQDISTITQDSLREAIALVPQEPSLFHRTIKENIAYGKPEATLDEIIEVAKKAEAHDFIMRLPLGYDTLVGERGVKLSGGQKQRVAIARAMLKNAPILILDEATSALDSTSEQAIQKALHTLMEGKTVIAIAHRLSTLREMDRIVVLENGEITEDGNHNELLARKGHYAQLWEHQAGGFIVE</sequence>
<dbReference type="InterPro" id="IPR027417">
    <property type="entry name" value="P-loop_NTPase"/>
</dbReference>
<evidence type="ECO:0008006" key="12">
    <source>
        <dbReference type="Google" id="ProtNLM"/>
    </source>
</evidence>
<dbReference type="GO" id="GO:0005524">
    <property type="term" value="F:ATP binding"/>
    <property type="evidence" value="ECO:0007669"/>
    <property type="project" value="UniProtKB-KW"/>
</dbReference>
<organism evidence="10 11">
    <name type="scientific">Candidatus Kaiserbacteria bacterium RIFCSPLOWO2_12_FULL_45_26</name>
    <dbReference type="NCBI Taxonomy" id="1798525"/>
    <lineage>
        <taxon>Bacteria</taxon>
        <taxon>Candidatus Kaiseribacteriota</taxon>
    </lineage>
</organism>
<dbReference type="InterPro" id="IPR011527">
    <property type="entry name" value="ABC1_TM_dom"/>
</dbReference>
<evidence type="ECO:0000256" key="3">
    <source>
        <dbReference type="ARBA" id="ARBA00022741"/>
    </source>
</evidence>
<evidence type="ECO:0000256" key="7">
    <source>
        <dbReference type="SAM" id="Phobius"/>
    </source>
</evidence>
<evidence type="ECO:0000259" key="9">
    <source>
        <dbReference type="PROSITE" id="PS50929"/>
    </source>
</evidence>
<dbReference type="InterPro" id="IPR036640">
    <property type="entry name" value="ABC1_TM_sf"/>
</dbReference>
<evidence type="ECO:0000313" key="11">
    <source>
        <dbReference type="Proteomes" id="UP000177325"/>
    </source>
</evidence>
<comment type="subcellular location">
    <subcellularLocation>
        <location evidence="1">Cell membrane</location>
        <topology evidence="1">Multi-pass membrane protein</topology>
    </subcellularLocation>
</comment>
<dbReference type="PANTHER" id="PTHR24221:SF654">
    <property type="entry name" value="ATP-BINDING CASSETTE SUB-FAMILY B MEMBER 6"/>
    <property type="match status" value="1"/>
</dbReference>
<proteinExistence type="predicted"/>
<feature type="transmembrane region" description="Helical" evidence="7">
    <location>
        <begin position="134"/>
        <end position="153"/>
    </location>
</feature>
<dbReference type="InterPro" id="IPR003439">
    <property type="entry name" value="ABC_transporter-like_ATP-bd"/>
</dbReference>
<evidence type="ECO:0000256" key="6">
    <source>
        <dbReference type="ARBA" id="ARBA00023136"/>
    </source>
</evidence>
<dbReference type="SMART" id="SM00382">
    <property type="entry name" value="AAA"/>
    <property type="match status" value="1"/>
</dbReference>
<feature type="domain" description="ABC transporter" evidence="8">
    <location>
        <begin position="336"/>
        <end position="569"/>
    </location>
</feature>
<feature type="domain" description="ABC transmembrane type-1" evidence="9">
    <location>
        <begin position="22"/>
        <end position="302"/>
    </location>
</feature>
<dbReference type="SUPFAM" id="SSF52540">
    <property type="entry name" value="P-loop containing nucleoside triphosphate hydrolases"/>
    <property type="match status" value="1"/>
</dbReference>
<evidence type="ECO:0000256" key="4">
    <source>
        <dbReference type="ARBA" id="ARBA00022840"/>
    </source>
</evidence>
<dbReference type="GO" id="GO:0005886">
    <property type="term" value="C:plasma membrane"/>
    <property type="evidence" value="ECO:0007669"/>
    <property type="project" value="UniProtKB-SubCell"/>
</dbReference>
<keyword evidence="5 7" id="KW-1133">Transmembrane helix</keyword>
<keyword evidence="3" id="KW-0547">Nucleotide-binding</keyword>
<dbReference type="PROSITE" id="PS00211">
    <property type="entry name" value="ABC_TRANSPORTER_1"/>
    <property type="match status" value="1"/>
</dbReference>
<dbReference type="EMBL" id="MFMM01000001">
    <property type="protein sequence ID" value="OGG85410.1"/>
    <property type="molecule type" value="Genomic_DNA"/>
</dbReference>
<reference evidence="10 11" key="1">
    <citation type="journal article" date="2016" name="Nat. Commun.">
        <title>Thousands of microbial genomes shed light on interconnected biogeochemical processes in an aquifer system.</title>
        <authorList>
            <person name="Anantharaman K."/>
            <person name="Brown C.T."/>
            <person name="Hug L.A."/>
            <person name="Sharon I."/>
            <person name="Castelle C.J."/>
            <person name="Probst A.J."/>
            <person name="Thomas B.C."/>
            <person name="Singh A."/>
            <person name="Wilkins M.J."/>
            <person name="Karaoz U."/>
            <person name="Brodie E.L."/>
            <person name="Williams K.H."/>
            <person name="Hubbard S.S."/>
            <person name="Banfield J.F."/>
        </authorList>
    </citation>
    <scope>NUCLEOTIDE SEQUENCE [LARGE SCALE GENOMIC DNA]</scope>
</reference>
<dbReference type="Pfam" id="PF00664">
    <property type="entry name" value="ABC_membrane"/>
    <property type="match status" value="1"/>
</dbReference>
<evidence type="ECO:0000256" key="2">
    <source>
        <dbReference type="ARBA" id="ARBA00022692"/>
    </source>
</evidence>
<dbReference type="Proteomes" id="UP000177325">
    <property type="component" value="Unassembled WGS sequence"/>
</dbReference>
<dbReference type="Gene3D" id="1.20.1560.10">
    <property type="entry name" value="ABC transporter type 1, transmembrane domain"/>
    <property type="match status" value="1"/>
</dbReference>
<keyword evidence="2 7" id="KW-0812">Transmembrane</keyword>
<feature type="transmembrane region" description="Helical" evidence="7">
    <location>
        <begin position="243"/>
        <end position="263"/>
    </location>
</feature>
<dbReference type="GO" id="GO:0140359">
    <property type="term" value="F:ABC-type transporter activity"/>
    <property type="evidence" value="ECO:0007669"/>
    <property type="project" value="InterPro"/>
</dbReference>
<dbReference type="InterPro" id="IPR039421">
    <property type="entry name" value="Type_1_exporter"/>
</dbReference>
<dbReference type="Gene3D" id="3.40.50.300">
    <property type="entry name" value="P-loop containing nucleotide triphosphate hydrolases"/>
    <property type="match status" value="1"/>
</dbReference>
<dbReference type="Pfam" id="PF00005">
    <property type="entry name" value="ABC_tran"/>
    <property type="match status" value="1"/>
</dbReference>
<feature type="transmembrane region" description="Helical" evidence="7">
    <location>
        <begin position="275"/>
        <end position="293"/>
    </location>
</feature>
<evidence type="ECO:0000313" key="10">
    <source>
        <dbReference type="EMBL" id="OGG85410.1"/>
    </source>
</evidence>
<keyword evidence="6 7" id="KW-0472">Membrane</keyword>
<dbReference type="InterPro" id="IPR003593">
    <property type="entry name" value="AAA+_ATPase"/>
</dbReference>
<name>A0A1F6FHR7_9BACT</name>
<feature type="transmembrane region" description="Helical" evidence="7">
    <location>
        <begin position="20"/>
        <end position="41"/>
    </location>
</feature>
<accession>A0A1F6FHR7</accession>
<dbReference type="GO" id="GO:0034040">
    <property type="term" value="F:ATPase-coupled lipid transmembrane transporter activity"/>
    <property type="evidence" value="ECO:0007669"/>
    <property type="project" value="TreeGrafter"/>
</dbReference>
<feature type="transmembrane region" description="Helical" evidence="7">
    <location>
        <begin position="56"/>
        <end position="74"/>
    </location>
</feature>
<dbReference type="InterPro" id="IPR017871">
    <property type="entry name" value="ABC_transporter-like_CS"/>
</dbReference>
<dbReference type="PANTHER" id="PTHR24221">
    <property type="entry name" value="ATP-BINDING CASSETTE SUB-FAMILY B"/>
    <property type="match status" value="1"/>
</dbReference>
<dbReference type="GO" id="GO:0016887">
    <property type="term" value="F:ATP hydrolysis activity"/>
    <property type="evidence" value="ECO:0007669"/>
    <property type="project" value="InterPro"/>
</dbReference>
<feature type="transmembrane region" description="Helical" evidence="7">
    <location>
        <begin position="159"/>
        <end position="177"/>
    </location>
</feature>
<protein>
    <recommendedName>
        <fullName evidence="12">ABC transporter ATP-binding protein</fullName>
    </recommendedName>
</protein>
<dbReference type="STRING" id="1798525.A3G90_03030"/>
<keyword evidence="4" id="KW-0067">ATP-binding</keyword>
<evidence type="ECO:0000256" key="5">
    <source>
        <dbReference type="ARBA" id="ARBA00022989"/>
    </source>
</evidence>
<dbReference type="PROSITE" id="PS50893">
    <property type="entry name" value="ABC_TRANSPORTER_2"/>
    <property type="match status" value="1"/>
</dbReference>
<evidence type="ECO:0000259" key="8">
    <source>
        <dbReference type="PROSITE" id="PS50893"/>
    </source>
</evidence>
<gene>
    <name evidence="10" type="ORF">A3G90_03030</name>
</gene>
<comment type="caution">
    <text evidence="10">The sequence shown here is derived from an EMBL/GenBank/DDBJ whole genome shotgun (WGS) entry which is preliminary data.</text>
</comment>
<dbReference type="PROSITE" id="PS50929">
    <property type="entry name" value="ABC_TM1F"/>
    <property type="match status" value="1"/>
</dbReference>
<dbReference type="AlphaFoldDB" id="A0A1F6FHR7"/>
<evidence type="ECO:0000256" key="1">
    <source>
        <dbReference type="ARBA" id="ARBA00004651"/>
    </source>
</evidence>